<feature type="region of interest" description="Disordered" evidence="3">
    <location>
        <begin position="292"/>
        <end position="320"/>
    </location>
</feature>
<comment type="caution">
    <text evidence="5">The sequence shown here is derived from an EMBL/GenBank/DDBJ whole genome shotgun (WGS) entry which is preliminary data.</text>
</comment>
<dbReference type="PROSITE" id="PS51186">
    <property type="entry name" value="GNAT"/>
    <property type="match status" value="1"/>
</dbReference>
<dbReference type="InterPro" id="IPR000182">
    <property type="entry name" value="GNAT_dom"/>
</dbReference>
<reference evidence="5 6" key="1">
    <citation type="submission" date="2017-10" db="EMBL/GenBank/DDBJ databases">
        <title>Comparative genomics in systemic dimorphic fungi from Ajellomycetaceae.</title>
        <authorList>
            <person name="Munoz J.F."/>
            <person name="Mcewen J.G."/>
            <person name="Clay O.K."/>
            <person name="Cuomo C.A."/>
        </authorList>
    </citation>
    <scope>NUCLEOTIDE SEQUENCE [LARGE SCALE GENOMIC DNA]</scope>
    <source>
        <strain evidence="5 6">UAMH7299</strain>
    </source>
</reference>
<evidence type="ECO:0000313" key="6">
    <source>
        <dbReference type="Proteomes" id="UP000224634"/>
    </source>
</evidence>
<gene>
    <name evidence="5" type="ORF">AJ80_01902</name>
</gene>
<dbReference type="InterPro" id="IPR016181">
    <property type="entry name" value="Acyl_CoA_acyltransferase"/>
</dbReference>
<feature type="region of interest" description="Disordered" evidence="3">
    <location>
        <begin position="1"/>
        <end position="94"/>
    </location>
</feature>
<dbReference type="GO" id="GO:0007064">
    <property type="term" value="P:mitotic sister chromatid cohesion"/>
    <property type="evidence" value="ECO:0007669"/>
    <property type="project" value="TreeGrafter"/>
</dbReference>
<evidence type="ECO:0000313" key="5">
    <source>
        <dbReference type="EMBL" id="PGH26404.1"/>
    </source>
</evidence>
<dbReference type="PANTHER" id="PTHR42919">
    <property type="entry name" value="N-ALPHA-ACETYLTRANSFERASE"/>
    <property type="match status" value="1"/>
</dbReference>
<evidence type="ECO:0000256" key="3">
    <source>
        <dbReference type="SAM" id="MobiDB-lite"/>
    </source>
</evidence>
<proteinExistence type="predicted"/>
<evidence type="ECO:0000259" key="4">
    <source>
        <dbReference type="PROSITE" id="PS51186"/>
    </source>
</evidence>
<sequence length="334" mass="36684">MAYSFFANASKGGPISISPLPVTTNKSNKDRRNSLDQTSSFRRNILSSQPASLVPPPPAAPAPVKQPSSTDPAFQPTPYPHSPESAPTPHPNVTINPVKTAHIPSLMRITGLLLPVRYPNSFYTSTITDPIISSLSRVAIYHDHPVSEVSATAFSTSADKVIGGIRCRLEPVPSTTAPGAHPKTPTNLYIQTLHLLAPYRGSGIAVSLLNSLIYKTAENYTSPTHPPPVSATVKHYNIRTVTAHVHESNEEALQWYTARSFALQDGVVEGYYRRLKPGGAKIVKLELSWDDETRTSDEDDDWEKVEVEEGNGAERLEDYDTLDLEENVRKRPKK</sequence>
<keyword evidence="2" id="KW-0012">Acyltransferase</keyword>
<organism evidence="5 6">
    <name type="scientific">Polytolypa hystricis (strain UAMH7299)</name>
    <dbReference type="NCBI Taxonomy" id="1447883"/>
    <lineage>
        <taxon>Eukaryota</taxon>
        <taxon>Fungi</taxon>
        <taxon>Dikarya</taxon>
        <taxon>Ascomycota</taxon>
        <taxon>Pezizomycotina</taxon>
        <taxon>Eurotiomycetes</taxon>
        <taxon>Eurotiomycetidae</taxon>
        <taxon>Onygenales</taxon>
        <taxon>Onygenales incertae sedis</taxon>
        <taxon>Polytolypa</taxon>
    </lineage>
</organism>
<feature type="compositionally biased region" description="Pro residues" evidence="3">
    <location>
        <begin position="75"/>
        <end position="90"/>
    </location>
</feature>
<name>A0A2B7YQW4_POLH7</name>
<keyword evidence="1" id="KW-0808">Transferase</keyword>
<dbReference type="GO" id="GO:0031415">
    <property type="term" value="C:NatA complex"/>
    <property type="evidence" value="ECO:0007669"/>
    <property type="project" value="TreeGrafter"/>
</dbReference>
<dbReference type="EMBL" id="PDNA01000017">
    <property type="protein sequence ID" value="PGH26404.1"/>
    <property type="molecule type" value="Genomic_DNA"/>
</dbReference>
<dbReference type="PANTHER" id="PTHR42919:SF8">
    <property type="entry name" value="N-ALPHA-ACETYLTRANSFERASE 50"/>
    <property type="match status" value="1"/>
</dbReference>
<evidence type="ECO:0000256" key="2">
    <source>
        <dbReference type="ARBA" id="ARBA00023315"/>
    </source>
</evidence>
<dbReference type="InterPro" id="IPR051556">
    <property type="entry name" value="N-term/lysine_N-AcTrnsfr"/>
</dbReference>
<dbReference type="OrthoDB" id="47374at2759"/>
<feature type="domain" description="N-acetyltransferase" evidence="4">
    <location>
        <begin position="93"/>
        <end position="288"/>
    </location>
</feature>
<feature type="compositionally biased region" description="Basic and acidic residues" evidence="3">
    <location>
        <begin position="304"/>
        <end position="318"/>
    </location>
</feature>
<dbReference type="AlphaFoldDB" id="A0A2B7YQW4"/>
<protein>
    <recommendedName>
        <fullName evidence="4">N-acetyltransferase domain-containing protein</fullName>
    </recommendedName>
</protein>
<dbReference type="Gene3D" id="3.40.630.30">
    <property type="match status" value="1"/>
</dbReference>
<accession>A0A2B7YQW4</accession>
<dbReference type="GO" id="GO:0016747">
    <property type="term" value="F:acyltransferase activity, transferring groups other than amino-acyl groups"/>
    <property type="evidence" value="ECO:0007669"/>
    <property type="project" value="InterPro"/>
</dbReference>
<dbReference type="STRING" id="1447883.A0A2B7YQW4"/>
<dbReference type="SUPFAM" id="SSF55729">
    <property type="entry name" value="Acyl-CoA N-acyltransferases (Nat)"/>
    <property type="match status" value="1"/>
</dbReference>
<evidence type="ECO:0000256" key="1">
    <source>
        <dbReference type="ARBA" id="ARBA00022679"/>
    </source>
</evidence>
<dbReference type="Proteomes" id="UP000224634">
    <property type="component" value="Unassembled WGS sequence"/>
</dbReference>
<keyword evidence="6" id="KW-1185">Reference proteome</keyword>